<sequence>TAPVTNHFVQPRAGLSTNAETGSAAALPEHVTVGRVWSEGTKRAVNALRSQNNYYATVVIKGRHFTVTQNDVVVMDRMNDVELGDVLDLSQVAELGSKDYTIKGQPFVDPAFFKIEATVIEHPVAQQVKIVKKRRHTGYQNTKIHQHRHTLLRISLLEVNRLE</sequence>
<dbReference type="Proteomes" id="UP001145114">
    <property type="component" value="Unassembled WGS sequence"/>
</dbReference>
<name>A0ACC1HCI6_9FUNG</name>
<evidence type="ECO:0000313" key="1">
    <source>
        <dbReference type="EMBL" id="KAJ1674061.1"/>
    </source>
</evidence>
<dbReference type="EMBL" id="JAMZIH010006307">
    <property type="protein sequence ID" value="KAJ1674061.1"/>
    <property type="molecule type" value="Genomic_DNA"/>
</dbReference>
<evidence type="ECO:0000313" key="2">
    <source>
        <dbReference type="Proteomes" id="UP001145114"/>
    </source>
</evidence>
<organism evidence="1 2">
    <name type="scientific">Spiromyces aspiralis</name>
    <dbReference type="NCBI Taxonomy" id="68401"/>
    <lineage>
        <taxon>Eukaryota</taxon>
        <taxon>Fungi</taxon>
        <taxon>Fungi incertae sedis</taxon>
        <taxon>Zoopagomycota</taxon>
        <taxon>Kickxellomycotina</taxon>
        <taxon>Kickxellomycetes</taxon>
        <taxon>Kickxellales</taxon>
        <taxon>Kickxellaceae</taxon>
        <taxon>Spiromyces</taxon>
    </lineage>
</organism>
<gene>
    <name evidence="1" type="ORF">EV182_004044</name>
</gene>
<proteinExistence type="predicted"/>
<protein>
    <submittedName>
        <fullName evidence="1">Uncharacterized protein</fullName>
    </submittedName>
</protein>
<keyword evidence="2" id="KW-1185">Reference proteome</keyword>
<comment type="caution">
    <text evidence="1">The sequence shown here is derived from an EMBL/GenBank/DDBJ whole genome shotgun (WGS) entry which is preliminary data.</text>
</comment>
<accession>A0ACC1HCI6</accession>
<feature type="non-terminal residue" evidence="1">
    <location>
        <position position="1"/>
    </location>
</feature>
<reference evidence="1" key="1">
    <citation type="submission" date="2022-06" db="EMBL/GenBank/DDBJ databases">
        <title>Phylogenomic reconstructions and comparative analyses of Kickxellomycotina fungi.</title>
        <authorList>
            <person name="Reynolds N.K."/>
            <person name="Stajich J.E."/>
            <person name="Barry K."/>
            <person name="Grigoriev I.V."/>
            <person name="Crous P."/>
            <person name="Smith M.E."/>
        </authorList>
    </citation>
    <scope>NUCLEOTIDE SEQUENCE</scope>
    <source>
        <strain evidence="1">RSA 2271</strain>
    </source>
</reference>